<name>A0ABV2QFN8_9BURK</name>
<dbReference type="EMBL" id="JBEPSH010000009">
    <property type="protein sequence ID" value="MET4579405.1"/>
    <property type="molecule type" value="Genomic_DNA"/>
</dbReference>
<dbReference type="RefSeq" id="WP_354447463.1">
    <property type="nucleotide sequence ID" value="NZ_JBEPSH010000009.1"/>
</dbReference>
<dbReference type="InterPro" id="IPR029058">
    <property type="entry name" value="AB_hydrolase_fold"/>
</dbReference>
<dbReference type="Pfam" id="PF00756">
    <property type="entry name" value="Esterase"/>
    <property type="match status" value="1"/>
</dbReference>
<gene>
    <name evidence="1" type="ORF">ABIE13_004533</name>
</gene>
<reference evidence="1 2" key="1">
    <citation type="submission" date="2024-06" db="EMBL/GenBank/DDBJ databases">
        <title>Sorghum-associated microbial communities from plants grown in Nebraska, USA.</title>
        <authorList>
            <person name="Schachtman D."/>
        </authorList>
    </citation>
    <scope>NUCLEOTIDE SEQUENCE [LARGE SCALE GENOMIC DNA]</scope>
    <source>
        <strain evidence="1 2">2709</strain>
    </source>
</reference>
<keyword evidence="2" id="KW-1185">Reference proteome</keyword>
<sequence length="257" mass="28484">MNDGDAMALPTSRRGFTAVLALAPWISSCALLPRPLKTPMDSQMERADPARRSDTLIVLLPGAYDTPQDFVDQGFVKALRERKLPVDLQLVDAHTGYYTAQQIVHRLHDEVVAPARAQGYKRIWMAGISLGGYGSLLFAREHSELIDGVFVMAPFLGRRDLPAAIHDAGGLGSWSGEMPNADAHDLALWRWLRAHAGSAGPRVPLYLGYGDSDRFAFSHKLLAAALPPQEVFVTPGGHQWAPWLVLWQRFLDLRPWE</sequence>
<dbReference type="Gene3D" id="3.40.50.1820">
    <property type="entry name" value="alpha/beta hydrolase"/>
    <property type="match status" value="1"/>
</dbReference>
<evidence type="ECO:0000313" key="2">
    <source>
        <dbReference type="Proteomes" id="UP001549320"/>
    </source>
</evidence>
<dbReference type="SUPFAM" id="SSF53474">
    <property type="entry name" value="alpha/beta-Hydrolases"/>
    <property type="match status" value="1"/>
</dbReference>
<evidence type="ECO:0000313" key="1">
    <source>
        <dbReference type="EMBL" id="MET4579405.1"/>
    </source>
</evidence>
<dbReference type="Proteomes" id="UP001549320">
    <property type="component" value="Unassembled WGS sequence"/>
</dbReference>
<dbReference type="InterPro" id="IPR000801">
    <property type="entry name" value="Esterase-like"/>
</dbReference>
<organism evidence="1 2">
    <name type="scientific">Ottowia thiooxydans</name>
    <dbReference type="NCBI Taxonomy" id="219182"/>
    <lineage>
        <taxon>Bacteria</taxon>
        <taxon>Pseudomonadati</taxon>
        <taxon>Pseudomonadota</taxon>
        <taxon>Betaproteobacteria</taxon>
        <taxon>Burkholderiales</taxon>
        <taxon>Comamonadaceae</taxon>
        <taxon>Ottowia</taxon>
    </lineage>
</organism>
<comment type="caution">
    <text evidence="1">The sequence shown here is derived from an EMBL/GenBank/DDBJ whole genome shotgun (WGS) entry which is preliminary data.</text>
</comment>
<accession>A0ABV2QFN8</accession>
<protein>
    <submittedName>
        <fullName evidence="1">Pimeloyl-ACP methyl ester carboxylesterase</fullName>
    </submittedName>
</protein>
<proteinExistence type="predicted"/>